<accession>A0AAU9IZ03</accession>
<sequence length="94" mass="11078">MKNTTGYIFLRQQREFMELCLYLKFHMKTSIKNLLFGFFNFIKMAIVTIEKLKLWILLLATSFKAAKRANVIVLILQVLLEKSIKNLIFGFLKS</sequence>
<protein>
    <submittedName>
        <fullName evidence="1">Uncharacterized protein</fullName>
    </submittedName>
</protein>
<comment type="caution">
    <text evidence="1">The sequence shown here is derived from an EMBL/GenBank/DDBJ whole genome shotgun (WGS) entry which is preliminary data.</text>
</comment>
<dbReference type="EMBL" id="CAJZBQ010000020">
    <property type="protein sequence ID" value="CAG9318269.1"/>
    <property type="molecule type" value="Genomic_DNA"/>
</dbReference>
<dbReference type="AlphaFoldDB" id="A0AAU9IZ03"/>
<dbReference type="Proteomes" id="UP001162131">
    <property type="component" value="Unassembled WGS sequence"/>
</dbReference>
<keyword evidence="2" id="KW-1185">Reference proteome</keyword>
<organism evidence="1 2">
    <name type="scientific">Blepharisma stoltei</name>
    <dbReference type="NCBI Taxonomy" id="1481888"/>
    <lineage>
        <taxon>Eukaryota</taxon>
        <taxon>Sar</taxon>
        <taxon>Alveolata</taxon>
        <taxon>Ciliophora</taxon>
        <taxon>Postciliodesmatophora</taxon>
        <taxon>Heterotrichea</taxon>
        <taxon>Heterotrichida</taxon>
        <taxon>Blepharismidae</taxon>
        <taxon>Blepharisma</taxon>
    </lineage>
</organism>
<evidence type="ECO:0000313" key="2">
    <source>
        <dbReference type="Proteomes" id="UP001162131"/>
    </source>
</evidence>
<gene>
    <name evidence="1" type="ORF">BSTOLATCC_MIC21067</name>
</gene>
<evidence type="ECO:0000313" key="1">
    <source>
        <dbReference type="EMBL" id="CAG9318269.1"/>
    </source>
</evidence>
<reference evidence="1" key="1">
    <citation type="submission" date="2021-09" db="EMBL/GenBank/DDBJ databases">
        <authorList>
            <consortium name="AG Swart"/>
            <person name="Singh M."/>
            <person name="Singh A."/>
            <person name="Seah K."/>
            <person name="Emmerich C."/>
        </authorList>
    </citation>
    <scope>NUCLEOTIDE SEQUENCE</scope>
    <source>
        <strain evidence="1">ATCC30299</strain>
    </source>
</reference>
<proteinExistence type="predicted"/>
<name>A0AAU9IZ03_9CILI</name>